<dbReference type="SMART" id="SM00701">
    <property type="entry name" value="PGRP"/>
    <property type="match status" value="1"/>
</dbReference>
<proteinExistence type="inferred from homology"/>
<protein>
    <submittedName>
        <fullName evidence="5">Peptidoglycan recognition protein</fullName>
    </submittedName>
</protein>
<organism evidence="5 6">
    <name type="scientific">Streptomyces gossypii</name>
    <dbReference type="NCBI Taxonomy" id="2883101"/>
    <lineage>
        <taxon>Bacteria</taxon>
        <taxon>Bacillati</taxon>
        <taxon>Actinomycetota</taxon>
        <taxon>Actinomycetes</taxon>
        <taxon>Kitasatosporales</taxon>
        <taxon>Streptomycetaceae</taxon>
        <taxon>Streptomyces</taxon>
    </lineage>
</organism>
<gene>
    <name evidence="5" type="ORF">LHJ74_18085</name>
</gene>
<dbReference type="Proteomes" id="UP001156389">
    <property type="component" value="Unassembled WGS sequence"/>
</dbReference>
<evidence type="ECO:0000313" key="6">
    <source>
        <dbReference type="Proteomes" id="UP001156389"/>
    </source>
</evidence>
<evidence type="ECO:0000313" key="5">
    <source>
        <dbReference type="EMBL" id="MCT2591782.1"/>
    </source>
</evidence>
<feature type="chain" id="PRO_5045524479" evidence="3">
    <location>
        <begin position="27"/>
        <end position="278"/>
    </location>
</feature>
<dbReference type="Gene3D" id="3.40.80.10">
    <property type="entry name" value="Peptidoglycan recognition protein-like"/>
    <property type="match status" value="1"/>
</dbReference>
<accession>A0ABT2JV57</accession>
<feature type="region of interest" description="Disordered" evidence="2">
    <location>
        <begin position="25"/>
        <end position="51"/>
    </location>
</feature>
<dbReference type="Pfam" id="PF01510">
    <property type="entry name" value="Amidase_2"/>
    <property type="match status" value="1"/>
</dbReference>
<dbReference type="PANTHER" id="PTHR11022">
    <property type="entry name" value="PEPTIDOGLYCAN RECOGNITION PROTEIN"/>
    <property type="match status" value="1"/>
</dbReference>
<feature type="compositionally biased region" description="Basic and acidic residues" evidence="2">
    <location>
        <begin position="255"/>
        <end position="265"/>
    </location>
</feature>
<sequence>MRPTRIAPLAAMAMLLAVLTRWDAPAEERQPEPRPNQARNQAPAGPAAPRPEFVRRADWGADEQLVREHSAYADGRARAVFLHHTNHPNGYDCADVPGMMRTLQATHIRNMGWDDMGYNFVVDRCGTIYEGRGGGADRPVKGAHTKGFNARSVGIAALGNFGAGQPVPRAMLRSIAAVAAWKLRPGTDPHGKVRLVSTNGGSRYPKGEDVRLEVVSGHRDGFETSCPGDALYARLPQLRDEVAALRTDAAAEQQRTAKDGQRADGRAGGGQTRGEPPR</sequence>
<evidence type="ECO:0000256" key="3">
    <source>
        <dbReference type="SAM" id="SignalP"/>
    </source>
</evidence>
<keyword evidence="6" id="KW-1185">Reference proteome</keyword>
<comment type="similarity">
    <text evidence="1">Belongs to the N-acetylmuramoyl-L-alanine amidase 2 family.</text>
</comment>
<reference evidence="5 6" key="1">
    <citation type="submission" date="2021-10" db="EMBL/GenBank/DDBJ databases">
        <title>Streptomyces gossypii sp. nov., isolated from soil collected from cotton field.</title>
        <authorList>
            <person name="Ge X."/>
            <person name="Chen X."/>
            <person name="Liu W."/>
        </authorList>
    </citation>
    <scope>NUCLEOTIDE SEQUENCE [LARGE SCALE GENOMIC DNA]</scope>
    <source>
        <strain evidence="5 6">N2-109</strain>
    </source>
</reference>
<dbReference type="InterPro" id="IPR002502">
    <property type="entry name" value="Amidase_domain"/>
</dbReference>
<dbReference type="EMBL" id="JAJAGO010000008">
    <property type="protein sequence ID" value="MCT2591782.1"/>
    <property type="molecule type" value="Genomic_DNA"/>
</dbReference>
<keyword evidence="3" id="KW-0732">Signal</keyword>
<feature type="signal peptide" evidence="3">
    <location>
        <begin position="1"/>
        <end position="26"/>
    </location>
</feature>
<feature type="domain" description="Peptidoglycan recognition protein family" evidence="4">
    <location>
        <begin position="51"/>
        <end position="200"/>
    </location>
</feature>
<dbReference type="CDD" id="cd06583">
    <property type="entry name" value="PGRP"/>
    <property type="match status" value="1"/>
</dbReference>
<evidence type="ECO:0000256" key="2">
    <source>
        <dbReference type="SAM" id="MobiDB-lite"/>
    </source>
</evidence>
<dbReference type="SUPFAM" id="SSF55846">
    <property type="entry name" value="N-acetylmuramoyl-L-alanine amidase-like"/>
    <property type="match status" value="1"/>
</dbReference>
<comment type="caution">
    <text evidence="5">The sequence shown here is derived from an EMBL/GenBank/DDBJ whole genome shotgun (WGS) entry which is preliminary data.</text>
</comment>
<dbReference type="InterPro" id="IPR006619">
    <property type="entry name" value="PGRP_domain_met/bac"/>
</dbReference>
<evidence type="ECO:0000256" key="1">
    <source>
        <dbReference type="ARBA" id="ARBA00007553"/>
    </source>
</evidence>
<dbReference type="PANTHER" id="PTHR11022:SF41">
    <property type="entry name" value="PEPTIDOGLYCAN-RECOGNITION PROTEIN LC-RELATED"/>
    <property type="match status" value="1"/>
</dbReference>
<dbReference type="InterPro" id="IPR036505">
    <property type="entry name" value="Amidase/PGRP_sf"/>
</dbReference>
<feature type="region of interest" description="Disordered" evidence="2">
    <location>
        <begin position="246"/>
        <end position="278"/>
    </location>
</feature>
<name>A0ABT2JV57_9ACTN</name>
<dbReference type="InterPro" id="IPR015510">
    <property type="entry name" value="PGRP"/>
</dbReference>
<evidence type="ECO:0000259" key="4">
    <source>
        <dbReference type="SMART" id="SM00701"/>
    </source>
</evidence>